<feature type="transmembrane region" description="Helical" evidence="2">
    <location>
        <begin position="143"/>
        <end position="161"/>
    </location>
</feature>
<feature type="compositionally biased region" description="Basic and acidic residues" evidence="1">
    <location>
        <begin position="1"/>
        <end position="11"/>
    </location>
</feature>
<evidence type="ECO:0000313" key="4">
    <source>
        <dbReference type="Proteomes" id="UP000245802"/>
    </source>
</evidence>
<protein>
    <submittedName>
        <fullName evidence="3">Uncharacterized protein</fullName>
    </submittedName>
</protein>
<dbReference type="KEGG" id="gog:C1280_32760"/>
<gene>
    <name evidence="3" type="ORF">C1280_32760</name>
</gene>
<dbReference type="EMBL" id="CP025958">
    <property type="protein sequence ID" value="AWM41299.1"/>
    <property type="molecule type" value="Genomic_DNA"/>
</dbReference>
<evidence type="ECO:0000313" key="3">
    <source>
        <dbReference type="EMBL" id="AWM41299.1"/>
    </source>
</evidence>
<evidence type="ECO:0000256" key="1">
    <source>
        <dbReference type="SAM" id="MobiDB-lite"/>
    </source>
</evidence>
<keyword evidence="2" id="KW-1133">Transmembrane helix</keyword>
<evidence type="ECO:0000256" key="2">
    <source>
        <dbReference type="SAM" id="Phobius"/>
    </source>
</evidence>
<dbReference type="Proteomes" id="UP000245802">
    <property type="component" value="Chromosome"/>
</dbReference>
<name>A0A2Z3H3D4_9BACT</name>
<feature type="compositionally biased region" description="Basic and acidic residues" evidence="1">
    <location>
        <begin position="52"/>
        <end position="63"/>
    </location>
</feature>
<proteinExistence type="predicted"/>
<feature type="region of interest" description="Disordered" evidence="1">
    <location>
        <begin position="1"/>
        <end position="112"/>
    </location>
</feature>
<keyword evidence="4" id="KW-1185">Reference proteome</keyword>
<keyword evidence="2" id="KW-0812">Transmembrane</keyword>
<dbReference type="OrthoDB" id="292788at2"/>
<reference evidence="3 4" key="1">
    <citation type="submission" date="2018-01" db="EMBL/GenBank/DDBJ databases">
        <title>G. obscuriglobus.</title>
        <authorList>
            <person name="Franke J."/>
            <person name="Blomberg W."/>
            <person name="Selmecki A."/>
        </authorList>
    </citation>
    <scope>NUCLEOTIDE SEQUENCE [LARGE SCALE GENOMIC DNA]</scope>
    <source>
        <strain evidence="3 4">DSM 5831</strain>
    </source>
</reference>
<organism evidence="3 4">
    <name type="scientific">Gemmata obscuriglobus</name>
    <dbReference type="NCBI Taxonomy" id="114"/>
    <lineage>
        <taxon>Bacteria</taxon>
        <taxon>Pseudomonadati</taxon>
        <taxon>Planctomycetota</taxon>
        <taxon>Planctomycetia</taxon>
        <taxon>Gemmatales</taxon>
        <taxon>Gemmataceae</taxon>
        <taxon>Gemmata</taxon>
    </lineage>
</organism>
<feature type="compositionally biased region" description="Polar residues" evidence="1">
    <location>
        <begin position="64"/>
        <end position="76"/>
    </location>
</feature>
<dbReference type="RefSeq" id="WP_010037716.1">
    <property type="nucleotide sequence ID" value="NZ_CP025958.1"/>
</dbReference>
<feature type="compositionally biased region" description="Acidic residues" evidence="1">
    <location>
        <begin position="12"/>
        <end position="26"/>
    </location>
</feature>
<keyword evidence="2" id="KW-0472">Membrane</keyword>
<sequence>MNDAVSEKGGEREDELEVGEPIEDEVASSPVKKKIRARVVPFDGRSPHRSKPGRDQHDTRAEQTELSNSSGGQMVLTTAKYMPQQSVEPESRREHRSKKGQPSEPASSLEGKVLNSGKWGGMLAMTIAAIWFMAGIVNDTVFIYPPILFVIGLVAFVKDASGSE</sequence>
<feature type="transmembrane region" description="Helical" evidence="2">
    <location>
        <begin position="119"/>
        <end position="137"/>
    </location>
</feature>
<dbReference type="AlphaFoldDB" id="A0A2Z3H3D4"/>
<accession>A0A2Z3H3D4</accession>